<dbReference type="InterPro" id="IPR023366">
    <property type="entry name" value="ATP_synth_asu-like_sf"/>
</dbReference>
<dbReference type="KEGG" id="dti:Desti_3873"/>
<evidence type="ECO:0000256" key="6">
    <source>
        <dbReference type="ARBA" id="ARBA00013950"/>
    </source>
</evidence>
<keyword evidence="7" id="KW-0686">Riboflavin biosynthesis</keyword>
<dbReference type="InterPro" id="IPR026017">
    <property type="entry name" value="Lumazine-bd_dom"/>
</dbReference>
<evidence type="ECO:0000313" key="14">
    <source>
        <dbReference type="Proteomes" id="UP000006055"/>
    </source>
</evidence>
<dbReference type="GO" id="GO:0009231">
    <property type="term" value="P:riboflavin biosynthetic process"/>
    <property type="evidence" value="ECO:0007669"/>
    <property type="project" value="UniProtKB-KW"/>
</dbReference>
<comment type="pathway">
    <text evidence="3">Cofactor biosynthesis; riboflavin biosynthesis; riboflavin from 2-hydroxy-3-oxobutyl phosphate and 5-amino-6-(D-ribitylamino)uracil: step 2/2.</text>
</comment>
<proteinExistence type="predicted"/>
<dbReference type="SUPFAM" id="SSF63380">
    <property type="entry name" value="Riboflavin synthase domain-like"/>
    <property type="match status" value="2"/>
</dbReference>
<dbReference type="PROSITE" id="PS51177">
    <property type="entry name" value="LUMAZINE_BIND"/>
    <property type="match status" value="2"/>
</dbReference>
<evidence type="ECO:0000259" key="12">
    <source>
        <dbReference type="PROSITE" id="PS51177"/>
    </source>
</evidence>
<comment type="catalytic activity">
    <reaction evidence="1">
        <text>2 6,7-dimethyl-8-(1-D-ribityl)lumazine + H(+) = 5-amino-6-(D-ribitylamino)uracil + riboflavin</text>
        <dbReference type="Rhea" id="RHEA:20772"/>
        <dbReference type="ChEBI" id="CHEBI:15378"/>
        <dbReference type="ChEBI" id="CHEBI:15934"/>
        <dbReference type="ChEBI" id="CHEBI:57986"/>
        <dbReference type="ChEBI" id="CHEBI:58201"/>
        <dbReference type="EC" id="2.5.1.9"/>
    </reaction>
</comment>
<organism evidence="13 14">
    <name type="scientific">Desulfomonile tiedjei (strain ATCC 49306 / DSM 6799 / DCB-1)</name>
    <dbReference type="NCBI Taxonomy" id="706587"/>
    <lineage>
        <taxon>Bacteria</taxon>
        <taxon>Pseudomonadati</taxon>
        <taxon>Thermodesulfobacteriota</taxon>
        <taxon>Desulfomonilia</taxon>
        <taxon>Desulfomonilales</taxon>
        <taxon>Desulfomonilaceae</taxon>
        <taxon>Desulfomonile</taxon>
    </lineage>
</organism>
<dbReference type="OrthoDB" id="9788537at2"/>
<dbReference type="HOGENOM" id="CLU_034388_2_0_7"/>
<dbReference type="eggNOG" id="COG0307">
    <property type="taxonomic scope" value="Bacteria"/>
</dbReference>
<evidence type="ECO:0000256" key="11">
    <source>
        <dbReference type="PROSITE-ProRule" id="PRU00524"/>
    </source>
</evidence>
<dbReference type="Pfam" id="PF00677">
    <property type="entry name" value="Lum_binding"/>
    <property type="match status" value="2"/>
</dbReference>
<evidence type="ECO:0000256" key="4">
    <source>
        <dbReference type="ARBA" id="ARBA00011233"/>
    </source>
</evidence>
<protein>
    <recommendedName>
        <fullName evidence="6 10">Riboflavin synthase</fullName>
        <ecNumber evidence="5 10">2.5.1.9</ecNumber>
    </recommendedName>
</protein>
<evidence type="ECO:0000256" key="3">
    <source>
        <dbReference type="ARBA" id="ARBA00004887"/>
    </source>
</evidence>
<dbReference type="AlphaFoldDB" id="I4CAC4"/>
<evidence type="ECO:0000256" key="7">
    <source>
        <dbReference type="ARBA" id="ARBA00022619"/>
    </source>
</evidence>
<evidence type="ECO:0000256" key="9">
    <source>
        <dbReference type="ARBA" id="ARBA00022737"/>
    </source>
</evidence>
<feature type="repeat" description="Lumazine-binding" evidence="11">
    <location>
        <begin position="1"/>
        <end position="98"/>
    </location>
</feature>
<evidence type="ECO:0000313" key="13">
    <source>
        <dbReference type="EMBL" id="AFM26515.1"/>
    </source>
</evidence>
<dbReference type="Gene3D" id="2.40.30.20">
    <property type="match status" value="2"/>
</dbReference>
<feature type="repeat" description="Lumazine-binding" evidence="11">
    <location>
        <begin position="99"/>
        <end position="193"/>
    </location>
</feature>
<dbReference type="InterPro" id="IPR017938">
    <property type="entry name" value="Riboflavin_synthase-like_b-brl"/>
</dbReference>
<feature type="domain" description="Lumazine-binding" evidence="12">
    <location>
        <begin position="99"/>
        <end position="193"/>
    </location>
</feature>
<dbReference type="NCBIfam" id="TIGR00187">
    <property type="entry name" value="ribE"/>
    <property type="match status" value="1"/>
</dbReference>
<gene>
    <name evidence="13" type="ordered locus">Desti_3873</name>
</gene>
<dbReference type="EMBL" id="CP003360">
    <property type="protein sequence ID" value="AFM26515.1"/>
    <property type="molecule type" value="Genomic_DNA"/>
</dbReference>
<dbReference type="FunFam" id="2.40.30.20:FF:000003">
    <property type="entry name" value="Riboflavin synthase, alpha subunit"/>
    <property type="match status" value="1"/>
</dbReference>
<keyword evidence="8 13" id="KW-0808">Transferase</keyword>
<dbReference type="STRING" id="706587.Desti_3873"/>
<comment type="subunit">
    <text evidence="4">Homotrimer.</text>
</comment>
<dbReference type="CDD" id="cd00402">
    <property type="entry name" value="Riboflavin_synthase_like"/>
    <property type="match status" value="1"/>
</dbReference>
<evidence type="ECO:0000256" key="10">
    <source>
        <dbReference type="NCBIfam" id="TIGR00187"/>
    </source>
</evidence>
<evidence type="ECO:0000256" key="8">
    <source>
        <dbReference type="ARBA" id="ARBA00022679"/>
    </source>
</evidence>
<comment type="function">
    <text evidence="2">Catalyzes the dismutation of two molecules of 6,7-dimethyl-8-ribityllumazine, resulting in the formation of riboflavin and 5-amino-6-(D-ribitylamino)uracil.</text>
</comment>
<dbReference type="EC" id="2.5.1.9" evidence="5 10"/>
<evidence type="ECO:0000256" key="1">
    <source>
        <dbReference type="ARBA" id="ARBA00000968"/>
    </source>
</evidence>
<name>I4CAC4_DESTA</name>
<dbReference type="Proteomes" id="UP000006055">
    <property type="component" value="Chromosome"/>
</dbReference>
<dbReference type="PANTHER" id="PTHR21098:SF12">
    <property type="entry name" value="RIBOFLAVIN SYNTHASE"/>
    <property type="match status" value="1"/>
</dbReference>
<keyword evidence="9" id="KW-0677">Repeat</keyword>
<accession>I4CAC4</accession>
<keyword evidence="14" id="KW-1185">Reference proteome</keyword>
<dbReference type="FunFam" id="2.40.30.20:FF:000004">
    <property type="entry name" value="Riboflavin synthase, alpha subunit"/>
    <property type="match status" value="1"/>
</dbReference>
<sequence>MFTGIIEAIGEVKSIEPGRGFVRIRICSNLDLSDVKEGDSISVNGACLTATRIEPGRSEFSADVSPETLGVTTLSSLKSGAVVNLEKALRFDSRLGGHLVAGHVDCVGRLVEKKAAGEGWLLGFEVDSGRYLVPKGSVAVDGVSLTVNRVQDRRFWVMIIPHTSGLTGLTDKKIGATVNIEYDLIGKYIEKFISARGDSSGVNETILKEHGFI</sequence>
<reference evidence="14" key="1">
    <citation type="submission" date="2012-06" db="EMBL/GenBank/DDBJ databases">
        <title>Complete sequence of chromosome of Desulfomonile tiedjei DSM 6799.</title>
        <authorList>
            <person name="Lucas S."/>
            <person name="Copeland A."/>
            <person name="Lapidus A."/>
            <person name="Glavina del Rio T."/>
            <person name="Dalin E."/>
            <person name="Tice H."/>
            <person name="Bruce D."/>
            <person name="Goodwin L."/>
            <person name="Pitluck S."/>
            <person name="Peters L."/>
            <person name="Ovchinnikova G."/>
            <person name="Zeytun A."/>
            <person name="Lu M."/>
            <person name="Kyrpides N."/>
            <person name="Mavromatis K."/>
            <person name="Ivanova N."/>
            <person name="Brettin T."/>
            <person name="Detter J.C."/>
            <person name="Han C."/>
            <person name="Larimer F."/>
            <person name="Land M."/>
            <person name="Hauser L."/>
            <person name="Markowitz V."/>
            <person name="Cheng J.-F."/>
            <person name="Hugenholtz P."/>
            <person name="Woyke T."/>
            <person name="Wu D."/>
            <person name="Spring S."/>
            <person name="Schroeder M."/>
            <person name="Brambilla E."/>
            <person name="Klenk H.-P."/>
            <person name="Eisen J.A."/>
        </authorList>
    </citation>
    <scope>NUCLEOTIDE SEQUENCE [LARGE SCALE GENOMIC DNA]</scope>
    <source>
        <strain evidence="14">ATCC 49306 / DSM 6799 / DCB-1</strain>
    </source>
</reference>
<dbReference type="PANTHER" id="PTHR21098">
    <property type="entry name" value="RIBOFLAVIN SYNTHASE ALPHA CHAIN"/>
    <property type="match status" value="1"/>
</dbReference>
<dbReference type="PIRSF" id="PIRSF000498">
    <property type="entry name" value="Riboflavin_syn_A"/>
    <property type="match status" value="1"/>
</dbReference>
<dbReference type="InterPro" id="IPR001783">
    <property type="entry name" value="Lumazine-bd"/>
</dbReference>
<evidence type="ECO:0000256" key="2">
    <source>
        <dbReference type="ARBA" id="ARBA00002803"/>
    </source>
</evidence>
<dbReference type="RefSeq" id="WP_014811641.1">
    <property type="nucleotide sequence ID" value="NC_018025.1"/>
</dbReference>
<feature type="domain" description="Lumazine-binding" evidence="12">
    <location>
        <begin position="1"/>
        <end position="98"/>
    </location>
</feature>
<dbReference type="NCBIfam" id="NF006767">
    <property type="entry name" value="PRK09289.1"/>
    <property type="match status" value="1"/>
</dbReference>
<dbReference type="GO" id="GO:0004746">
    <property type="term" value="F:riboflavin synthase activity"/>
    <property type="evidence" value="ECO:0007669"/>
    <property type="project" value="UniProtKB-UniRule"/>
</dbReference>
<evidence type="ECO:0000256" key="5">
    <source>
        <dbReference type="ARBA" id="ARBA00012827"/>
    </source>
</evidence>
<dbReference type="PATRIC" id="fig|706587.4.peg.4397"/>